<dbReference type="PANTHER" id="PTHR34236">
    <property type="entry name" value="DIMETHYL SULFOXIDE REDUCTASE TRANSCRIPTIONAL ACTIVATOR"/>
    <property type="match status" value="1"/>
</dbReference>
<evidence type="ECO:0000313" key="10">
    <source>
        <dbReference type="Proteomes" id="UP000662973"/>
    </source>
</evidence>
<evidence type="ECO:0000256" key="5">
    <source>
        <dbReference type="PROSITE-ProRule" id="PRU00169"/>
    </source>
</evidence>
<dbReference type="InterPro" id="IPR003018">
    <property type="entry name" value="GAF"/>
</dbReference>
<dbReference type="KEGG" id="hds:HSR122_2189"/>
<keyword evidence="10" id="KW-1185">Reference proteome</keyword>
<dbReference type="Gene3D" id="3.30.450.40">
    <property type="match status" value="4"/>
</dbReference>
<evidence type="ECO:0000256" key="6">
    <source>
        <dbReference type="SAM" id="Coils"/>
    </source>
</evidence>
<dbReference type="InterPro" id="IPR000014">
    <property type="entry name" value="PAS"/>
</dbReference>
<dbReference type="GeneID" id="68852799"/>
<evidence type="ECO:0000256" key="4">
    <source>
        <dbReference type="ARBA" id="ARBA00023163"/>
    </source>
</evidence>
<dbReference type="CDD" id="cd00130">
    <property type="entry name" value="PAS"/>
    <property type="match status" value="1"/>
</dbReference>
<dbReference type="SUPFAM" id="SSF55785">
    <property type="entry name" value="PYP-like sensor domain (PAS domain)"/>
    <property type="match status" value="1"/>
</dbReference>
<dbReference type="SUPFAM" id="SSF52172">
    <property type="entry name" value="CheY-like"/>
    <property type="match status" value="1"/>
</dbReference>
<dbReference type="EMBL" id="CP064788">
    <property type="protein sequence ID" value="QSG09570.1"/>
    <property type="molecule type" value="Genomic_DNA"/>
</dbReference>
<keyword evidence="4" id="KW-0804">Transcription</keyword>
<dbReference type="CDD" id="cd00156">
    <property type="entry name" value="REC"/>
    <property type="match status" value="1"/>
</dbReference>
<comment type="caution">
    <text evidence="5">Lacks conserved residue(s) required for the propagation of feature annotation.</text>
</comment>
<dbReference type="Pfam" id="PF08447">
    <property type="entry name" value="PAS_3"/>
    <property type="match status" value="1"/>
</dbReference>
<reference evidence="9 10" key="1">
    <citation type="submission" date="2020-11" db="EMBL/GenBank/DDBJ databases">
        <title>Carbohydrate-dependent, anaerobic sulfur respiration: A novel catabolism in halophilic archaea.</title>
        <authorList>
            <person name="Sorokin D.Y."/>
            <person name="Messina E."/>
            <person name="Smedile F."/>
            <person name="La Cono V."/>
            <person name="Hallsworth J.E."/>
            <person name="Yakimov M.M."/>
        </authorList>
    </citation>
    <scope>NUCLEOTIDE SEQUENCE [LARGE SCALE GENOMIC DNA]</scope>
    <source>
        <strain evidence="9 10">HSR12-2</strain>
    </source>
</reference>
<organism evidence="9 10">
    <name type="scientific">Halapricum desulfuricans</name>
    <dbReference type="NCBI Taxonomy" id="2841257"/>
    <lineage>
        <taxon>Archaea</taxon>
        <taxon>Methanobacteriati</taxon>
        <taxon>Methanobacteriota</taxon>
        <taxon>Stenosarchaea group</taxon>
        <taxon>Halobacteria</taxon>
        <taxon>Halobacteriales</taxon>
        <taxon>Haloarculaceae</taxon>
        <taxon>Halapricum</taxon>
    </lineage>
</organism>
<dbReference type="SUPFAM" id="SSF55781">
    <property type="entry name" value="GAF domain-like"/>
    <property type="match status" value="4"/>
</dbReference>
<dbReference type="AlphaFoldDB" id="A0A897N595"/>
<feature type="coiled-coil region" evidence="6">
    <location>
        <begin position="735"/>
        <end position="769"/>
    </location>
</feature>
<dbReference type="Pfam" id="PF00072">
    <property type="entry name" value="Response_reg"/>
    <property type="match status" value="1"/>
</dbReference>
<proteinExistence type="predicted"/>
<dbReference type="InterPro" id="IPR011006">
    <property type="entry name" value="CheY-like_superfamily"/>
</dbReference>
<feature type="domain" description="PAS" evidence="8">
    <location>
        <begin position="308"/>
        <end position="379"/>
    </location>
</feature>
<evidence type="ECO:0000259" key="8">
    <source>
        <dbReference type="PROSITE" id="PS50112"/>
    </source>
</evidence>
<dbReference type="PROSITE" id="PS50110">
    <property type="entry name" value="RESPONSE_REGULATORY"/>
    <property type="match status" value="1"/>
</dbReference>
<sequence>MTYRDGNAYAGDRPRLLVVTQQNDLATRTESAVDAETTVEDNPLTAVELLEEFPFDCVVCELDIGPLSGLELLAAVRQRDPTLPVLVVGGDDSDAVSAVIDGKTAEHVLSPADEEAIAEAIRGLLERTVNDEGKASMGMTPDGQAQTQSLERINDATQQCMEATSTSEVATIVLEAAADAFGAELASVWYVNEAGDALQLQEATDTLWQLLGNAGEPPFVHEQGDRVWHAFQNTAPQVLSDIQPEELAADIPVETALIGTLGSHGIVSIARGTARQFTAHERDLIRILARSATVALDRLERERELEQNRDLLARAQRLADVGAWEYDHGSDTIHLTAQTRRICGLPPEGAINLNDGLAVYHPDDRGRIERAVDRALQFGVGFDYRVRIVREESVRRVRVVGEPVIEDDSVVSVRGALLDITSTYRRQRQLERNEQALRDLHDIVVDTDRPFDERIDALLEVGRERVGLSVGYLTNIDDETVELSRIVGDATSLQKGQQLSLAETFCRKVTESQSVVSIYDATKQGLDDDPAYRRFGFDSYIGAPFFVEGELRGTLCFVDSEPRERPFSDLRLAFVRVLVQQVAALFARRHRREQLQALHAATRTLFEADSTDEIPTLVVQSLEQATTLSVTFYRWDEDVGGLVRAASSTDRSARDDGPIRPGDDPVWEGFVRGDEALEPLQVEADETDIHGTDVVVPVGDYGVIVADSPSGNEETPFDMAFLSTLARNVTAALQTAEQNEQLQEYTARLEDQNEHLERLERINAIVRDTLRTLVEAETREEIEHAVCANLTAIEHWELAWIGRQDVSDQSLSVRASSDERARAIASITGHEDGESIAQTAADDGRIVEVSNVLTTDGPEPWRRTVLEQGHQSAIAIPLSFGTREYGVLEIYADRPGAFTSGERSVLAELGTTIAYAIAGIERQQTLQSGAGVELDISIPPAEEFLLHFGTALDQELRVENLIHRTDGGYLAYATASDPQAAAEALAEEPLVDRATAFDTAEHGKIEFGFADSQLLETLSAYDAGLDRLIAGKQANTLTVRLPSTGQVRAFVEHLRAEYPDVTLQAQRTVETETTSLSGVLEDVTDRQREVAAIAYRRGLFQWPRESSGEEIAEAVGISPATFHQHVRAVERQLFEALFGSRESSQMT</sequence>
<dbReference type="Gene3D" id="3.40.50.2300">
    <property type="match status" value="1"/>
</dbReference>
<gene>
    <name evidence="9" type="primary">atoS4</name>
    <name evidence="9" type="ORF">HSR122_2189</name>
</gene>
<dbReference type="InterPro" id="IPR031803">
    <property type="entry name" value="BAT_GAF/HTH-assoc"/>
</dbReference>
<evidence type="ECO:0000259" key="7">
    <source>
        <dbReference type="PROSITE" id="PS50110"/>
    </source>
</evidence>
<dbReference type="Pfam" id="PF13185">
    <property type="entry name" value="GAF_2"/>
    <property type="match status" value="2"/>
</dbReference>
<dbReference type="GO" id="GO:0016301">
    <property type="term" value="F:kinase activity"/>
    <property type="evidence" value="ECO:0007669"/>
    <property type="project" value="UniProtKB-KW"/>
</dbReference>
<dbReference type="InterPro" id="IPR029016">
    <property type="entry name" value="GAF-like_dom_sf"/>
</dbReference>
<protein>
    <submittedName>
        <fullName evidence="9">Signal transduction regulator</fullName>
    </submittedName>
</protein>
<dbReference type="PROSITE" id="PS50112">
    <property type="entry name" value="PAS"/>
    <property type="match status" value="1"/>
</dbReference>
<accession>A0A897N595</accession>
<dbReference type="InterPro" id="IPR035965">
    <property type="entry name" value="PAS-like_dom_sf"/>
</dbReference>
<dbReference type="Proteomes" id="UP000662973">
    <property type="component" value="Chromosome"/>
</dbReference>
<keyword evidence="6" id="KW-0175">Coiled coil</keyword>
<evidence type="ECO:0000256" key="2">
    <source>
        <dbReference type="ARBA" id="ARBA00022777"/>
    </source>
</evidence>
<evidence type="ECO:0000256" key="3">
    <source>
        <dbReference type="ARBA" id="ARBA00023015"/>
    </source>
</evidence>
<dbReference type="InterPro" id="IPR036388">
    <property type="entry name" value="WH-like_DNA-bd_sf"/>
</dbReference>
<dbReference type="SMART" id="SM00065">
    <property type="entry name" value="GAF"/>
    <property type="match status" value="3"/>
</dbReference>
<dbReference type="GO" id="GO:0000160">
    <property type="term" value="P:phosphorelay signal transduction system"/>
    <property type="evidence" value="ECO:0007669"/>
    <property type="project" value="InterPro"/>
</dbReference>
<dbReference type="InterPro" id="IPR007050">
    <property type="entry name" value="HTH_bacterioopsin"/>
</dbReference>
<keyword evidence="1" id="KW-0808">Transferase</keyword>
<dbReference type="PANTHER" id="PTHR34236:SF1">
    <property type="entry name" value="DIMETHYL SULFOXIDE REDUCTASE TRANSCRIPTIONAL ACTIVATOR"/>
    <property type="match status" value="1"/>
</dbReference>
<dbReference type="InterPro" id="IPR001789">
    <property type="entry name" value="Sig_transdc_resp-reg_receiver"/>
</dbReference>
<evidence type="ECO:0000256" key="1">
    <source>
        <dbReference type="ARBA" id="ARBA00022679"/>
    </source>
</evidence>
<dbReference type="Pfam" id="PF04967">
    <property type="entry name" value="HTH_10"/>
    <property type="match status" value="1"/>
</dbReference>
<keyword evidence="2" id="KW-0418">Kinase</keyword>
<dbReference type="Gene3D" id="1.10.10.10">
    <property type="entry name" value="Winged helix-like DNA-binding domain superfamily/Winged helix DNA-binding domain"/>
    <property type="match status" value="1"/>
</dbReference>
<keyword evidence="3" id="KW-0805">Transcription regulation</keyword>
<dbReference type="InterPro" id="IPR013655">
    <property type="entry name" value="PAS_fold_3"/>
</dbReference>
<feature type="domain" description="Response regulatory" evidence="7">
    <location>
        <begin position="15"/>
        <end position="125"/>
    </location>
</feature>
<evidence type="ECO:0000313" key="9">
    <source>
        <dbReference type="EMBL" id="QSG09570.1"/>
    </source>
</evidence>
<dbReference type="Pfam" id="PF01590">
    <property type="entry name" value="GAF"/>
    <property type="match status" value="1"/>
</dbReference>
<dbReference type="Gene3D" id="3.30.450.20">
    <property type="entry name" value="PAS domain"/>
    <property type="match status" value="1"/>
</dbReference>
<dbReference type="RefSeq" id="WP_229109724.1">
    <property type="nucleotide sequence ID" value="NZ_CP064788.1"/>
</dbReference>
<dbReference type="Pfam" id="PF15915">
    <property type="entry name" value="BAT"/>
    <property type="match status" value="1"/>
</dbReference>
<name>A0A897N595_9EURY</name>